<gene>
    <name evidence="7" type="ORF">GCM10009789_51340</name>
</gene>
<keyword evidence="4" id="KW-0274">FAD</keyword>
<keyword evidence="3" id="KW-0285">Flavoprotein</keyword>
<name>A0ABP4PZ95_9ACTN</name>
<dbReference type="InterPro" id="IPR050416">
    <property type="entry name" value="FAD-linked_Oxidoreductase"/>
</dbReference>
<dbReference type="PANTHER" id="PTHR42973:SF39">
    <property type="entry name" value="FAD-BINDING PCMH-TYPE DOMAIN-CONTAINING PROTEIN"/>
    <property type="match status" value="1"/>
</dbReference>
<dbReference type="InterPro" id="IPR006094">
    <property type="entry name" value="Oxid_FAD_bind_N"/>
</dbReference>
<dbReference type="Gene3D" id="3.40.462.20">
    <property type="match status" value="1"/>
</dbReference>
<dbReference type="EMBL" id="BAAAOS010000037">
    <property type="protein sequence ID" value="GAA1591129.1"/>
    <property type="molecule type" value="Genomic_DNA"/>
</dbReference>
<dbReference type="SUPFAM" id="SSF56176">
    <property type="entry name" value="FAD-binding/transporter-associated domain-like"/>
    <property type="match status" value="1"/>
</dbReference>
<evidence type="ECO:0000256" key="2">
    <source>
        <dbReference type="ARBA" id="ARBA00005466"/>
    </source>
</evidence>
<dbReference type="InterPro" id="IPR012951">
    <property type="entry name" value="BBE"/>
</dbReference>
<evidence type="ECO:0000313" key="7">
    <source>
        <dbReference type="EMBL" id="GAA1591129.1"/>
    </source>
</evidence>
<protein>
    <submittedName>
        <fullName evidence="7">FAD-binding oxidoreductase</fullName>
    </submittedName>
</protein>
<organism evidence="7 8">
    <name type="scientific">Kribbella sancticallisti</name>
    <dbReference type="NCBI Taxonomy" id="460087"/>
    <lineage>
        <taxon>Bacteria</taxon>
        <taxon>Bacillati</taxon>
        <taxon>Actinomycetota</taxon>
        <taxon>Actinomycetes</taxon>
        <taxon>Propionibacteriales</taxon>
        <taxon>Kribbellaceae</taxon>
        <taxon>Kribbella</taxon>
    </lineage>
</organism>
<dbReference type="InterPro" id="IPR016166">
    <property type="entry name" value="FAD-bd_PCMH"/>
</dbReference>
<evidence type="ECO:0000256" key="4">
    <source>
        <dbReference type="ARBA" id="ARBA00022827"/>
    </source>
</evidence>
<reference evidence="8" key="1">
    <citation type="journal article" date="2019" name="Int. J. Syst. Evol. Microbiol.">
        <title>The Global Catalogue of Microorganisms (GCM) 10K type strain sequencing project: providing services to taxonomists for standard genome sequencing and annotation.</title>
        <authorList>
            <consortium name="The Broad Institute Genomics Platform"/>
            <consortium name="The Broad Institute Genome Sequencing Center for Infectious Disease"/>
            <person name="Wu L."/>
            <person name="Ma J."/>
        </authorList>
    </citation>
    <scope>NUCLEOTIDE SEQUENCE [LARGE SCALE GENOMIC DNA]</scope>
    <source>
        <strain evidence="8">JCM 14969</strain>
    </source>
</reference>
<sequence>MTQTASSGIDELRTAIDGTVIAPHDAGYDDARQVWNADIDRRPGVVAQCVSAEDVRAAVLFGVRNGLEIAVRGGAHSMYGASTVDEGLMIDLSRMNQVTVDPETKRAWVGGGALLGELDAAAQAHGLATPAGTVSHTGVAGLTLGGGMGWLTRQFGLSLDNVLSVQVVTADGRILRAAADENPDLYWAVRGGGGNFGVVTEFEFRLHEVGPMVQYGMLFWGLDQAAEMLRTARRLLPTLPPDTNILIAAISAPPAPFVPEQYHFQPGLALNVVGFGGPERHEEVLASIREAAPAPLFEFVTPMPYTALQQMIDEPNGWGHYCYDKGSYFEELTDELDQVIVEQVARKTSPLSSVLIFRLDNAYSAVGDDDTAFSGGRSPRYAMFIIAVCPVPEMLAGERAWVRSFWDALQPHTLGIGSYVNAMSENEFDRVKASYGEEKYARLARIKAEYDPDNVFRRNANIVPAQPVEATA</sequence>
<accession>A0ABP4PZ95</accession>
<dbReference type="PROSITE" id="PS51387">
    <property type="entry name" value="FAD_PCMH"/>
    <property type="match status" value="1"/>
</dbReference>
<evidence type="ECO:0000259" key="6">
    <source>
        <dbReference type="PROSITE" id="PS51387"/>
    </source>
</evidence>
<proteinExistence type="inferred from homology"/>
<comment type="similarity">
    <text evidence="2">Belongs to the oxygen-dependent FAD-linked oxidoreductase family.</text>
</comment>
<dbReference type="Pfam" id="PF01565">
    <property type="entry name" value="FAD_binding_4"/>
    <property type="match status" value="1"/>
</dbReference>
<dbReference type="InterPro" id="IPR016167">
    <property type="entry name" value="FAD-bd_PCMH_sub1"/>
</dbReference>
<dbReference type="RefSeq" id="WP_344218172.1">
    <property type="nucleotide sequence ID" value="NZ_BAAAOS010000037.1"/>
</dbReference>
<feature type="domain" description="FAD-binding PCMH-type" evidence="6">
    <location>
        <begin position="39"/>
        <end position="209"/>
    </location>
</feature>
<evidence type="ECO:0000256" key="5">
    <source>
        <dbReference type="ARBA" id="ARBA00023002"/>
    </source>
</evidence>
<dbReference type="Proteomes" id="UP001500393">
    <property type="component" value="Unassembled WGS sequence"/>
</dbReference>
<comment type="caution">
    <text evidence="7">The sequence shown here is derived from an EMBL/GenBank/DDBJ whole genome shotgun (WGS) entry which is preliminary data.</text>
</comment>
<evidence type="ECO:0000313" key="8">
    <source>
        <dbReference type="Proteomes" id="UP001500393"/>
    </source>
</evidence>
<dbReference type="Pfam" id="PF08031">
    <property type="entry name" value="BBE"/>
    <property type="match status" value="1"/>
</dbReference>
<evidence type="ECO:0000256" key="3">
    <source>
        <dbReference type="ARBA" id="ARBA00022630"/>
    </source>
</evidence>
<keyword evidence="8" id="KW-1185">Reference proteome</keyword>
<evidence type="ECO:0000256" key="1">
    <source>
        <dbReference type="ARBA" id="ARBA00001974"/>
    </source>
</evidence>
<comment type="cofactor">
    <cofactor evidence="1">
        <name>FAD</name>
        <dbReference type="ChEBI" id="CHEBI:57692"/>
    </cofactor>
</comment>
<dbReference type="Gene3D" id="3.30.43.10">
    <property type="entry name" value="Uridine Diphospho-n-acetylenolpyruvylglucosamine Reductase, domain 2"/>
    <property type="match status" value="1"/>
</dbReference>
<dbReference type="InterPro" id="IPR016169">
    <property type="entry name" value="FAD-bd_PCMH_sub2"/>
</dbReference>
<dbReference type="InterPro" id="IPR036318">
    <property type="entry name" value="FAD-bd_PCMH-like_sf"/>
</dbReference>
<dbReference type="PANTHER" id="PTHR42973">
    <property type="entry name" value="BINDING OXIDOREDUCTASE, PUTATIVE (AFU_ORTHOLOGUE AFUA_1G17690)-RELATED"/>
    <property type="match status" value="1"/>
</dbReference>
<keyword evidence="5" id="KW-0560">Oxidoreductase</keyword>
<dbReference type="Gene3D" id="3.30.465.10">
    <property type="match status" value="1"/>
</dbReference>